<dbReference type="PROSITE" id="PS51257">
    <property type="entry name" value="PROKAR_LIPOPROTEIN"/>
    <property type="match status" value="1"/>
</dbReference>
<reference evidence="3" key="1">
    <citation type="journal article" date="2014" name="Proc. Natl. Acad. Sci. U.S.A.">
        <title>Extensive sampling of basidiomycete genomes demonstrates inadequacy of the white-rot/brown-rot paradigm for wood decay fungi.</title>
        <authorList>
            <person name="Riley R."/>
            <person name="Salamov A.A."/>
            <person name="Brown D.W."/>
            <person name="Nagy L.G."/>
            <person name="Floudas D."/>
            <person name="Held B.W."/>
            <person name="Levasseur A."/>
            <person name="Lombard V."/>
            <person name="Morin E."/>
            <person name="Otillar R."/>
            <person name="Lindquist E.A."/>
            <person name="Sun H."/>
            <person name="LaButti K.M."/>
            <person name="Schmutz J."/>
            <person name="Jabbour D."/>
            <person name="Luo H."/>
            <person name="Baker S.E."/>
            <person name="Pisabarro A.G."/>
            <person name="Walton J.D."/>
            <person name="Blanchette R.A."/>
            <person name="Henrissat B."/>
            <person name="Martin F."/>
            <person name="Cullen D."/>
            <person name="Hibbett D.S."/>
            <person name="Grigoriev I.V."/>
        </authorList>
    </citation>
    <scope>NUCLEOTIDE SEQUENCE [LARGE SCALE GENOMIC DNA]</scope>
    <source>
        <strain evidence="3">FD-172 SS1</strain>
    </source>
</reference>
<keyword evidence="1" id="KW-0812">Transmembrane</keyword>
<protein>
    <submittedName>
        <fullName evidence="2">Uncharacterized protein</fullName>
    </submittedName>
</protein>
<keyword evidence="1" id="KW-1133">Transmembrane helix</keyword>
<evidence type="ECO:0000313" key="2">
    <source>
        <dbReference type="EMBL" id="KDQ17189.1"/>
    </source>
</evidence>
<dbReference type="OrthoDB" id="3351993at2759"/>
<feature type="transmembrane region" description="Helical" evidence="1">
    <location>
        <begin position="276"/>
        <end position="293"/>
    </location>
</feature>
<feature type="transmembrane region" description="Helical" evidence="1">
    <location>
        <begin position="38"/>
        <end position="56"/>
    </location>
</feature>
<keyword evidence="1" id="KW-0472">Membrane</keyword>
<dbReference type="HOGENOM" id="CLU_052677_1_0_1"/>
<accession>A0A067MNP7</accession>
<dbReference type="STRING" id="930990.A0A067MNP7"/>
<dbReference type="EMBL" id="KL198024">
    <property type="protein sequence ID" value="KDQ17189.1"/>
    <property type="molecule type" value="Genomic_DNA"/>
</dbReference>
<name>A0A067MNP7_BOTB1</name>
<proteinExistence type="predicted"/>
<feature type="transmembrane region" description="Helical" evidence="1">
    <location>
        <begin position="221"/>
        <end position="244"/>
    </location>
</feature>
<feature type="transmembrane region" description="Helical" evidence="1">
    <location>
        <begin position="68"/>
        <end position="91"/>
    </location>
</feature>
<evidence type="ECO:0000313" key="3">
    <source>
        <dbReference type="Proteomes" id="UP000027195"/>
    </source>
</evidence>
<feature type="transmembrane region" description="Helical" evidence="1">
    <location>
        <begin position="97"/>
        <end position="122"/>
    </location>
</feature>
<feature type="transmembrane region" description="Helical" evidence="1">
    <location>
        <begin position="251"/>
        <end position="270"/>
    </location>
</feature>
<sequence>MVGVLKRPKHQPPPHHQAAMSLACIIPNPDIAGIGVRASIYAQNLLAFVPAILFLSDRELTIEELESMGTISTSILITACALLVSAFIQAATFGLSVYHALIVLNLSWINNMNAVVYCLFALETRAGGSPPWKWKLRNIHFRELVSSGIVVVIGLAIVHLSAMAGLGIWIWGRVDEFGDQRQCTPYTLYVLFGKSVSVVDKSLRIGSLVLYSITAIPFVNLFLFFLLGWATSYIPLCVIIFLCLPQILWKALVCLFMCWLGCVPCVNLYIPTGRVKYYSTLLFSLIIEIIFIVDTELMIRRSADLVQEGGSEWTFGQTLAMLLLVLPLIDVVKESCKWLGFDPTAGNPMGGLTNDVEKALKRWGGKGSGEQWDAVVQSLIDWRTKVDASESTEPGKDIKTAP</sequence>
<feature type="transmembrane region" description="Helical" evidence="1">
    <location>
        <begin position="143"/>
        <end position="171"/>
    </location>
</feature>
<keyword evidence="3" id="KW-1185">Reference proteome</keyword>
<dbReference type="InParanoid" id="A0A067MNP7"/>
<organism evidence="2 3">
    <name type="scientific">Botryobasidium botryosum (strain FD-172 SS1)</name>
    <dbReference type="NCBI Taxonomy" id="930990"/>
    <lineage>
        <taxon>Eukaryota</taxon>
        <taxon>Fungi</taxon>
        <taxon>Dikarya</taxon>
        <taxon>Basidiomycota</taxon>
        <taxon>Agaricomycotina</taxon>
        <taxon>Agaricomycetes</taxon>
        <taxon>Cantharellales</taxon>
        <taxon>Botryobasidiaceae</taxon>
        <taxon>Botryobasidium</taxon>
    </lineage>
</organism>
<dbReference type="Proteomes" id="UP000027195">
    <property type="component" value="Unassembled WGS sequence"/>
</dbReference>
<evidence type="ECO:0000256" key="1">
    <source>
        <dbReference type="SAM" id="Phobius"/>
    </source>
</evidence>
<dbReference type="AlphaFoldDB" id="A0A067MNP7"/>
<gene>
    <name evidence="2" type="ORF">BOTBODRAFT_599907</name>
</gene>